<dbReference type="Proteomes" id="UP001159363">
    <property type="component" value="Chromosome 2"/>
</dbReference>
<name>A0ABQ9I623_9NEOP</name>
<evidence type="ECO:0000313" key="3">
    <source>
        <dbReference type="Proteomes" id="UP001159363"/>
    </source>
</evidence>
<keyword evidence="3" id="KW-1185">Reference proteome</keyword>
<dbReference type="InterPro" id="IPR049012">
    <property type="entry name" value="Mutator_transp_dom"/>
</dbReference>
<feature type="domain" description="Mutator-like transposase" evidence="1">
    <location>
        <begin position="43"/>
        <end position="246"/>
    </location>
</feature>
<gene>
    <name evidence="2" type="ORF">PR048_004671</name>
</gene>
<dbReference type="EMBL" id="JARBHB010000002">
    <property type="protein sequence ID" value="KAJ8892093.1"/>
    <property type="molecule type" value="Genomic_DNA"/>
</dbReference>
<organism evidence="2 3">
    <name type="scientific">Dryococelus australis</name>
    <dbReference type="NCBI Taxonomy" id="614101"/>
    <lineage>
        <taxon>Eukaryota</taxon>
        <taxon>Metazoa</taxon>
        <taxon>Ecdysozoa</taxon>
        <taxon>Arthropoda</taxon>
        <taxon>Hexapoda</taxon>
        <taxon>Insecta</taxon>
        <taxon>Pterygota</taxon>
        <taxon>Neoptera</taxon>
        <taxon>Polyneoptera</taxon>
        <taxon>Phasmatodea</taxon>
        <taxon>Verophasmatodea</taxon>
        <taxon>Anareolatae</taxon>
        <taxon>Phasmatidae</taxon>
        <taxon>Eurycanthinae</taxon>
        <taxon>Dryococelus</taxon>
    </lineage>
</organism>
<evidence type="ECO:0000313" key="2">
    <source>
        <dbReference type="EMBL" id="KAJ8892093.1"/>
    </source>
</evidence>
<sequence>MLHQTSQNTCPTSASKTKFNKHFEDMCDLEENVVDSSNLGYVLFDMNIFSKVLADFVCRNGCGGQIIVEEATSGRNGLATIIVIICTHWKSRKKFATSKQCINNLYEANFRLFYAMRAIGKGLSASETFYALMNLPPPSTRIQKYSEIIVNAVESVASSSIKAAAKEAVELNEGCNDVPIAFDGTWQKRGHTSKILVATHTSVNTGKIIDFEALTKHCYCFDGNTSGEHKNYHKNYEGTSGGMEVDAPDVEIKKVECVGHAQKRMGTCLRKLKHTLCTTVLLDRKLLTGRLTDKTINELQQYYDMAIRNNIHDLESMRKAVWAIYFYKLSNDEKPIHSLCPSGPNTQCKVRKYEALGKSFKHNDSLPEVVMEAIKPTYRDLAHPDLLRKCLNGRTQNPNESFNNIIWSRVPKNLFVGLKNSKLGVGEAVLTFNDGNIGRIRVLKLNIVPGIHMVKGL</sequence>
<dbReference type="Pfam" id="PF20700">
    <property type="entry name" value="Mutator"/>
    <property type="match status" value="2"/>
</dbReference>
<evidence type="ECO:0000259" key="1">
    <source>
        <dbReference type="Pfam" id="PF20700"/>
    </source>
</evidence>
<reference evidence="2 3" key="1">
    <citation type="submission" date="2023-02" db="EMBL/GenBank/DDBJ databases">
        <title>LHISI_Scaffold_Assembly.</title>
        <authorList>
            <person name="Stuart O.P."/>
            <person name="Cleave R."/>
            <person name="Magrath M.J.L."/>
            <person name="Mikheyev A.S."/>
        </authorList>
    </citation>
    <scope>NUCLEOTIDE SEQUENCE [LARGE SCALE GENOMIC DNA]</scope>
    <source>
        <strain evidence="2">Daus_M_001</strain>
        <tissue evidence="2">Leg muscle</tissue>
    </source>
</reference>
<feature type="domain" description="Mutator-like transposase" evidence="1">
    <location>
        <begin position="248"/>
        <end position="348"/>
    </location>
</feature>
<proteinExistence type="predicted"/>
<accession>A0ABQ9I623</accession>
<protein>
    <recommendedName>
        <fullName evidence="1">Mutator-like transposase domain-containing protein</fullName>
    </recommendedName>
</protein>
<comment type="caution">
    <text evidence="2">The sequence shown here is derived from an EMBL/GenBank/DDBJ whole genome shotgun (WGS) entry which is preliminary data.</text>
</comment>